<accession>A0A239FWW4</accession>
<gene>
    <name evidence="2" type="ORF">SAMN05421757_102833</name>
</gene>
<dbReference type="RefSeq" id="WP_089232524.1">
    <property type="nucleotide sequence ID" value="NZ_FZOY01000002.1"/>
</dbReference>
<dbReference type="Pfam" id="PF01494">
    <property type="entry name" value="FAD_binding_3"/>
    <property type="match status" value="1"/>
</dbReference>
<dbReference type="GO" id="GO:0071949">
    <property type="term" value="F:FAD binding"/>
    <property type="evidence" value="ECO:0007669"/>
    <property type="project" value="InterPro"/>
</dbReference>
<dbReference type="Gene3D" id="3.50.50.60">
    <property type="entry name" value="FAD/NAD(P)-binding domain"/>
    <property type="match status" value="1"/>
</dbReference>
<dbReference type="PANTHER" id="PTHR42685">
    <property type="entry name" value="GERANYLGERANYL DIPHOSPHATE REDUCTASE"/>
    <property type="match status" value="1"/>
</dbReference>
<sequence length="391" mass="41838">MQTHPESNHFDALIVGARCAGAATAMLLARAGLNVLLIDRDAAGSDTMSTHALMRGAVMQLDRWGLLEELLAGGVPPVRRTTFHYGSQTLPLDIRPGHGVGILMAPRRAVLDAQLVAAARRAGAVVRHRTALREVTFDPETGRVSGAVLSDPRGKTYRVSAGITIGADGRRSSVARQVGARTMLESTHLTGCVYGYFGGLEDNGYRWYYGHNAAAGAIPTNAGAHCVFAAVSAEEFRILKAGHQPADLLALLAERTNPELRALLDGAEALSHPIMFAGAPGHVRHSHGPGWALVGDAGYFKDPLTAHGITDALRDAEILADAVIRGTADALAGYQDTRDRLSRGLFGITDRIASFDWSLQELQRLHKQLNGEMKNEQTWMAETFAPGFLAA</sequence>
<dbReference type="EMBL" id="FZOY01000002">
    <property type="protein sequence ID" value="SNS60314.1"/>
    <property type="molecule type" value="Genomic_DNA"/>
</dbReference>
<protein>
    <submittedName>
        <fullName evidence="2">Dehydrogenase (Flavoprotein)</fullName>
    </submittedName>
</protein>
<dbReference type="PANTHER" id="PTHR42685:SF22">
    <property type="entry name" value="CONDITIONED MEDIUM FACTOR RECEPTOR 1"/>
    <property type="match status" value="1"/>
</dbReference>
<dbReference type="OrthoDB" id="103324at2"/>
<dbReference type="SUPFAM" id="SSF51905">
    <property type="entry name" value="FAD/NAD(P)-binding domain"/>
    <property type="match status" value="1"/>
</dbReference>
<dbReference type="PRINTS" id="PR00420">
    <property type="entry name" value="RNGMNOXGNASE"/>
</dbReference>
<dbReference type="InterPro" id="IPR002938">
    <property type="entry name" value="FAD-bd"/>
</dbReference>
<proteinExistence type="predicted"/>
<name>A0A239FWW4_9RHOB</name>
<dbReference type="Proteomes" id="UP000198426">
    <property type="component" value="Unassembled WGS sequence"/>
</dbReference>
<dbReference type="InterPro" id="IPR050407">
    <property type="entry name" value="Geranylgeranyl_reductase"/>
</dbReference>
<evidence type="ECO:0000259" key="1">
    <source>
        <dbReference type="Pfam" id="PF01494"/>
    </source>
</evidence>
<feature type="domain" description="FAD-binding" evidence="1">
    <location>
        <begin position="11"/>
        <end position="183"/>
    </location>
</feature>
<organism evidence="2 3">
    <name type="scientific">Tropicimonas sediminicola</name>
    <dbReference type="NCBI Taxonomy" id="1031541"/>
    <lineage>
        <taxon>Bacteria</taxon>
        <taxon>Pseudomonadati</taxon>
        <taxon>Pseudomonadota</taxon>
        <taxon>Alphaproteobacteria</taxon>
        <taxon>Rhodobacterales</taxon>
        <taxon>Roseobacteraceae</taxon>
        <taxon>Tropicimonas</taxon>
    </lineage>
</organism>
<evidence type="ECO:0000313" key="2">
    <source>
        <dbReference type="EMBL" id="SNS60314.1"/>
    </source>
</evidence>
<reference evidence="2 3" key="1">
    <citation type="submission" date="2017-06" db="EMBL/GenBank/DDBJ databases">
        <authorList>
            <person name="Kim H.J."/>
            <person name="Triplett B.A."/>
        </authorList>
    </citation>
    <scope>NUCLEOTIDE SEQUENCE [LARGE SCALE GENOMIC DNA]</scope>
    <source>
        <strain evidence="2 3">DSM 29339</strain>
    </source>
</reference>
<keyword evidence="3" id="KW-1185">Reference proteome</keyword>
<dbReference type="InterPro" id="IPR036188">
    <property type="entry name" value="FAD/NAD-bd_sf"/>
</dbReference>
<dbReference type="AlphaFoldDB" id="A0A239FWW4"/>
<evidence type="ECO:0000313" key="3">
    <source>
        <dbReference type="Proteomes" id="UP000198426"/>
    </source>
</evidence>